<reference evidence="2 3" key="1">
    <citation type="submission" date="2020-08" db="EMBL/GenBank/DDBJ databases">
        <title>Functional genomics of gut bacteria from endangered species of beetles.</title>
        <authorList>
            <person name="Carlos-Shanley C."/>
        </authorList>
    </citation>
    <scope>NUCLEOTIDE SEQUENCE [LARGE SCALE GENOMIC DNA]</scope>
    <source>
        <strain evidence="2 3">S00179</strain>
    </source>
</reference>
<dbReference type="RefSeq" id="WP_184594524.1">
    <property type="nucleotide sequence ID" value="NZ_JACHLI010000025.1"/>
</dbReference>
<organism evidence="2 3">
    <name type="scientific">Pseudomonas nitroreducens</name>
    <dbReference type="NCBI Taxonomy" id="46680"/>
    <lineage>
        <taxon>Bacteria</taxon>
        <taxon>Pseudomonadati</taxon>
        <taxon>Pseudomonadota</taxon>
        <taxon>Gammaproteobacteria</taxon>
        <taxon>Pseudomonadales</taxon>
        <taxon>Pseudomonadaceae</taxon>
        <taxon>Pseudomonas</taxon>
    </lineage>
</organism>
<dbReference type="Proteomes" id="UP000566995">
    <property type="component" value="Unassembled WGS sequence"/>
</dbReference>
<dbReference type="AlphaFoldDB" id="A0A7W7P445"/>
<evidence type="ECO:0000313" key="3">
    <source>
        <dbReference type="Proteomes" id="UP000566995"/>
    </source>
</evidence>
<protein>
    <submittedName>
        <fullName evidence="2">Uncharacterized protein</fullName>
    </submittedName>
</protein>
<sequence>MQVILDSLLLVGSLVELLLYFALSVIVLASVVLLSVIAVLTLRSPAQPLVIADPRPAASRKPRPAVKHQLVRPLLGSAANEAVLVRSA</sequence>
<evidence type="ECO:0000256" key="1">
    <source>
        <dbReference type="SAM" id="Phobius"/>
    </source>
</evidence>
<keyword evidence="1" id="KW-0812">Transmembrane</keyword>
<name>A0A7W7P445_PSENT</name>
<keyword evidence="1" id="KW-1133">Transmembrane helix</keyword>
<proteinExistence type="predicted"/>
<dbReference type="EMBL" id="JACHLI010000025">
    <property type="protein sequence ID" value="MBB4866240.1"/>
    <property type="molecule type" value="Genomic_DNA"/>
</dbReference>
<accession>A0A7W7P445</accession>
<keyword evidence="1" id="KW-0472">Membrane</keyword>
<feature type="transmembrane region" description="Helical" evidence="1">
    <location>
        <begin position="17"/>
        <end position="42"/>
    </location>
</feature>
<evidence type="ECO:0000313" key="2">
    <source>
        <dbReference type="EMBL" id="MBB4866240.1"/>
    </source>
</evidence>
<comment type="caution">
    <text evidence="2">The sequence shown here is derived from an EMBL/GenBank/DDBJ whole genome shotgun (WGS) entry which is preliminary data.</text>
</comment>
<gene>
    <name evidence="2" type="ORF">HNP46_005145</name>
</gene>